<evidence type="ECO:0000313" key="8">
    <source>
        <dbReference type="Proteomes" id="UP000034502"/>
    </source>
</evidence>
<dbReference type="GO" id="GO:0006412">
    <property type="term" value="P:translation"/>
    <property type="evidence" value="ECO:0007669"/>
    <property type="project" value="UniProtKB-UniRule"/>
</dbReference>
<dbReference type="NCBIfam" id="TIGR00059">
    <property type="entry name" value="L17"/>
    <property type="match status" value="1"/>
</dbReference>
<dbReference type="AlphaFoldDB" id="A0A0G1S717"/>
<dbReference type="PANTHER" id="PTHR14413">
    <property type="entry name" value="RIBOSOMAL PROTEIN L17"/>
    <property type="match status" value="1"/>
</dbReference>
<proteinExistence type="inferred from homology"/>
<gene>
    <name evidence="4" type="primary">rplQ</name>
    <name evidence="7" type="ORF">UX86_C0001G0027</name>
</gene>
<comment type="caution">
    <text evidence="7">The sequence shown here is derived from an EMBL/GenBank/DDBJ whole genome shotgun (WGS) entry which is preliminary data.</text>
</comment>
<evidence type="ECO:0000256" key="5">
    <source>
        <dbReference type="RuleBase" id="RU000660"/>
    </source>
</evidence>
<dbReference type="GO" id="GO:0003735">
    <property type="term" value="F:structural constituent of ribosome"/>
    <property type="evidence" value="ECO:0007669"/>
    <property type="project" value="InterPro"/>
</dbReference>
<dbReference type="GO" id="GO:0022625">
    <property type="term" value="C:cytosolic large ribosomal subunit"/>
    <property type="evidence" value="ECO:0007669"/>
    <property type="project" value="TreeGrafter"/>
</dbReference>
<keyword evidence="3 4" id="KW-0687">Ribonucleoprotein</keyword>
<comment type="subunit">
    <text evidence="4">Part of the 50S ribosomal subunit. Contacts protein L32.</text>
</comment>
<dbReference type="Proteomes" id="UP000034502">
    <property type="component" value="Unassembled WGS sequence"/>
</dbReference>
<feature type="region of interest" description="Disordered" evidence="6">
    <location>
        <begin position="116"/>
        <end position="154"/>
    </location>
</feature>
<organism evidence="7 8">
    <name type="scientific">Candidatus Amesbacteria bacterium GW2011_GWC1_47_15</name>
    <dbReference type="NCBI Taxonomy" id="1618364"/>
    <lineage>
        <taxon>Bacteria</taxon>
        <taxon>Candidatus Amesiibacteriota</taxon>
    </lineage>
</organism>
<evidence type="ECO:0000256" key="6">
    <source>
        <dbReference type="SAM" id="MobiDB-lite"/>
    </source>
</evidence>
<protein>
    <recommendedName>
        <fullName evidence="4">Large ribosomal subunit protein bL17</fullName>
    </recommendedName>
</protein>
<name>A0A0G1S717_9BACT</name>
<dbReference type="HAMAP" id="MF_01368">
    <property type="entry name" value="Ribosomal_bL17"/>
    <property type="match status" value="1"/>
</dbReference>
<dbReference type="PROSITE" id="PS01167">
    <property type="entry name" value="RIBOSOMAL_L17"/>
    <property type="match status" value="1"/>
</dbReference>
<evidence type="ECO:0000256" key="3">
    <source>
        <dbReference type="ARBA" id="ARBA00023274"/>
    </source>
</evidence>
<dbReference type="Pfam" id="PF01196">
    <property type="entry name" value="Ribosomal_L17"/>
    <property type="match status" value="1"/>
</dbReference>
<comment type="similarity">
    <text evidence="1 4 5">Belongs to the bacterial ribosomal protein bL17 family.</text>
</comment>
<keyword evidence="2 4" id="KW-0689">Ribosomal protein</keyword>
<dbReference type="SUPFAM" id="SSF64263">
    <property type="entry name" value="Prokaryotic ribosomal protein L17"/>
    <property type="match status" value="1"/>
</dbReference>
<accession>A0A0G1S717</accession>
<dbReference type="InterPro" id="IPR047859">
    <property type="entry name" value="Ribosomal_bL17_CS"/>
</dbReference>
<dbReference type="InterPro" id="IPR036373">
    <property type="entry name" value="Ribosomal_bL17_sf"/>
</dbReference>
<evidence type="ECO:0000313" key="7">
    <source>
        <dbReference type="EMBL" id="KKU65171.1"/>
    </source>
</evidence>
<sequence>MSGIFGKKLNRDTGQRQALLKGLAGALIRSESIETTEAKAKAAVGLIEKLITQAKRARLNDIRQIEAVILDRSLVEKLVHQIAPRFQDRPGGYLRLIKLGNRAGDNAPMVRMELVERPEAPLAETTAPKKSSPKKVVSKSAAPKRSPQPVIKSK</sequence>
<evidence type="ECO:0000256" key="2">
    <source>
        <dbReference type="ARBA" id="ARBA00022980"/>
    </source>
</evidence>
<dbReference type="PANTHER" id="PTHR14413:SF16">
    <property type="entry name" value="LARGE RIBOSOMAL SUBUNIT PROTEIN BL17M"/>
    <property type="match status" value="1"/>
</dbReference>
<evidence type="ECO:0000256" key="4">
    <source>
        <dbReference type="HAMAP-Rule" id="MF_01368"/>
    </source>
</evidence>
<dbReference type="InterPro" id="IPR000456">
    <property type="entry name" value="Ribosomal_bL17"/>
</dbReference>
<dbReference type="Gene3D" id="3.90.1030.10">
    <property type="entry name" value="Ribosomal protein L17"/>
    <property type="match status" value="1"/>
</dbReference>
<reference evidence="7 8" key="1">
    <citation type="journal article" date="2015" name="Nature">
        <title>rRNA introns, odd ribosomes, and small enigmatic genomes across a large radiation of phyla.</title>
        <authorList>
            <person name="Brown C.T."/>
            <person name="Hug L.A."/>
            <person name="Thomas B.C."/>
            <person name="Sharon I."/>
            <person name="Castelle C.J."/>
            <person name="Singh A."/>
            <person name="Wilkins M.J."/>
            <person name="Williams K.H."/>
            <person name="Banfield J.F."/>
        </authorList>
    </citation>
    <scope>NUCLEOTIDE SEQUENCE [LARGE SCALE GENOMIC DNA]</scope>
</reference>
<evidence type="ECO:0000256" key="1">
    <source>
        <dbReference type="ARBA" id="ARBA00008777"/>
    </source>
</evidence>
<dbReference type="EMBL" id="LCNU01000001">
    <property type="protein sequence ID" value="KKU65171.1"/>
    <property type="molecule type" value="Genomic_DNA"/>
</dbReference>
<dbReference type="STRING" id="1618364.UX86_C0001G0027"/>